<name>A0A645CCJ5_9ZZZZ</name>
<dbReference type="EMBL" id="VSSQ01026111">
    <property type="protein sequence ID" value="MPM74659.1"/>
    <property type="molecule type" value="Genomic_DNA"/>
</dbReference>
<evidence type="ECO:0000259" key="6">
    <source>
        <dbReference type="Pfam" id="PF00590"/>
    </source>
</evidence>
<dbReference type="GO" id="GO:0006364">
    <property type="term" value="P:rRNA processing"/>
    <property type="evidence" value="ECO:0007669"/>
    <property type="project" value="UniProtKB-KW"/>
</dbReference>
<evidence type="ECO:0000256" key="5">
    <source>
        <dbReference type="ARBA" id="ARBA00022691"/>
    </source>
</evidence>
<dbReference type="Gene3D" id="3.40.1010.10">
    <property type="entry name" value="Cobalt-precorrin-4 Transmethylase, Domain 1"/>
    <property type="match status" value="1"/>
</dbReference>
<dbReference type="PANTHER" id="PTHR46111:SF1">
    <property type="entry name" value="RIBOSOMAL RNA SMALL SUBUNIT METHYLTRANSFERASE I"/>
    <property type="match status" value="1"/>
</dbReference>
<sequence length="311" mass="34321">MVKMAIILLKLWLIIPSKGSDWLDEKTGTLYLCATPIGNLEDMTFRAIKILKKVDLIGAEDTRHTLKLLNHFEIKTPLISYHEHNKAERGPELIDKLLGGQHIAIVSDAGMPGISDPGSDLVNLALEAGIKVTPLPGANAALSGLVCSGLDTRMFTFVGFLPKTTKKRRELIGRLAANPYTLIFYESPHRLKATLAELAKGLGDRKAAAGRELTKKFEEFVRGSLANLQRHFDENLPRGEFTLVVAGAGEETIPEMADDPNRLSPLEDVLTLIESGTNKKDAIRMVALKRGIPKREVYQAIIEYETTNQED</sequence>
<dbReference type="InterPro" id="IPR008189">
    <property type="entry name" value="rRNA_ssu_MeTfrase_I"/>
</dbReference>
<proteinExistence type="inferred from homology"/>
<dbReference type="HAMAP" id="MF_01877">
    <property type="entry name" value="16SrRNA_methyltr_I"/>
    <property type="match status" value="1"/>
</dbReference>
<dbReference type="InterPro" id="IPR000878">
    <property type="entry name" value="4pyrrol_Mease"/>
</dbReference>
<dbReference type="EC" id="2.1.1.198" evidence="7"/>
<keyword evidence="1" id="KW-0963">Cytoplasm</keyword>
<dbReference type="SUPFAM" id="SSF53790">
    <property type="entry name" value="Tetrapyrrole methylase"/>
    <property type="match status" value="1"/>
</dbReference>
<dbReference type="GO" id="GO:0008168">
    <property type="term" value="F:methyltransferase activity"/>
    <property type="evidence" value="ECO:0007669"/>
    <property type="project" value="UniProtKB-KW"/>
</dbReference>
<comment type="caution">
    <text evidence="7">The sequence shown here is derived from an EMBL/GenBank/DDBJ whole genome shotgun (WGS) entry which is preliminary data.</text>
</comment>
<dbReference type="InterPro" id="IPR018063">
    <property type="entry name" value="SAM_MeTrfase_RsmI_CS"/>
</dbReference>
<keyword evidence="4 7" id="KW-0808">Transferase</keyword>
<evidence type="ECO:0000256" key="4">
    <source>
        <dbReference type="ARBA" id="ARBA00022679"/>
    </source>
</evidence>
<dbReference type="PANTHER" id="PTHR46111">
    <property type="entry name" value="RIBOSOMAL RNA SMALL SUBUNIT METHYLTRANSFERASE I"/>
    <property type="match status" value="1"/>
</dbReference>
<keyword evidence="3 7" id="KW-0489">Methyltransferase</keyword>
<dbReference type="Pfam" id="PF00590">
    <property type="entry name" value="TP_methylase"/>
    <property type="match status" value="1"/>
</dbReference>
<keyword evidence="5" id="KW-0949">S-adenosyl-L-methionine</keyword>
<dbReference type="InterPro" id="IPR035996">
    <property type="entry name" value="4pyrrol_Methylase_sf"/>
</dbReference>
<organism evidence="7">
    <name type="scientific">bioreactor metagenome</name>
    <dbReference type="NCBI Taxonomy" id="1076179"/>
    <lineage>
        <taxon>unclassified sequences</taxon>
        <taxon>metagenomes</taxon>
        <taxon>ecological metagenomes</taxon>
    </lineage>
</organism>
<dbReference type="FunFam" id="3.30.950.10:FF:000002">
    <property type="entry name" value="Ribosomal RNA small subunit methyltransferase I"/>
    <property type="match status" value="1"/>
</dbReference>
<dbReference type="CDD" id="cd11648">
    <property type="entry name" value="RsmI"/>
    <property type="match status" value="1"/>
</dbReference>
<dbReference type="GO" id="GO:0032259">
    <property type="term" value="P:methylation"/>
    <property type="evidence" value="ECO:0007669"/>
    <property type="project" value="UniProtKB-KW"/>
</dbReference>
<keyword evidence="2" id="KW-0698">rRNA processing</keyword>
<evidence type="ECO:0000256" key="1">
    <source>
        <dbReference type="ARBA" id="ARBA00022490"/>
    </source>
</evidence>
<dbReference type="InterPro" id="IPR014776">
    <property type="entry name" value="4pyrrole_Mease_sub2"/>
</dbReference>
<evidence type="ECO:0000256" key="2">
    <source>
        <dbReference type="ARBA" id="ARBA00022552"/>
    </source>
</evidence>
<accession>A0A645CCJ5</accession>
<dbReference type="NCBIfam" id="TIGR00096">
    <property type="entry name" value="16S rRNA (cytidine(1402)-2'-O)-methyltransferase"/>
    <property type="match status" value="1"/>
</dbReference>
<evidence type="ECO:0000256" key="3">
    <source>
        <dbReference type="ARBA" id="ARBA00022603"/>
    </source>
</evidence>
<evidence type="ECO:0000313" key="7">
    <source>
        <dbReference type="EMBL" id="MPM74659.1"/>
    </source>
</evidence>
<dbReference type="PROSITE" id="PS01296">
    <property type="entry name" value="RSMI"/>
    <property type="match status" value="1"/>
</dbReference>
<dbReference type="FunFam" id="3.40.1010.10:FF:000002">
    <property type="entry name" value="Ribosomal RNA small subunit methyltransferase I"/>
    <property type="match status" value="1"/>
</dbReference>
<dbReference type="PIRSF" id="PIRSF005917">
    <property type="entry name" value="MTase_YraL"/>
    <property type="match status" value="1"/>
</dbReference>
<protein>
    <submittedName>
        <fullName evidence="7">Ribosomal RNA small subunit methyltransferase I</fullName>
        <ecNumber evidence="7">2.1.1.198</ecNumber>
    </submittedName>
</protein>
<dbReference type="AlphaFoldDB" id="A0A645CCJ5"/>
<feature type="domain" description="Tetrapyrrole methylase" evidence="6">
    <location>
        <begin position="29"/>
        <end position="228"/>
    </location>
</feature>
<gene>
    <name evidence="7" type="primary">rsmI_45</name>
    <name evidence="7" type="ORF">SDC9_121648</name>
</gene>
<dbReference type="InterPro" id="IPR014777">
    <property type="entry name" value="4pyrrole_Mease_sub1"/>
</dbReference>
<reference evidence="7" key="1">
    <citation type="submission" date="2019-08" db="EMBL/GenBank/DDBJ databases">
        <authorList>
            <person name="Kucharzyk K."/>
            <person name="Murdoch R.W."/>
            <person name="Higgins S."/>
            <person name="Loffler F."/>
        </authorList>
    </citation>
    <scope>NUCLEOTIDE SEQUENCE</scope>
</reference>
<dbReference type="Gene3D" id="3.30.950.10">
    <property type="entry name" value="Methyltransferase, Cobalt-precorrin-4 Transmethylase, Domain 2"/>
    <property type="match status" value="1"/>
</dbReference>